<keyword evidence="9" id="KW-1185">Reference proteome</keyword>
<dbReference type="InterPro" id="IPR019804">
    <property type="entry name" value="Ras_G-nucl-exch_fac_CS"/>
</dbReference>
<organism evidence="8 9">
    <name type="scientific">Sinocyclocheilus grahami</name>
    <name type="common">Dianchi golden-line fish</name>
    <name type="synonym">Barbus grahami</name>
    <dbReference type="NCBI Taxonomy" id="75366"/>
    <lineage>
        <taxon>Eukaryota</taxon>
        <taxon>Metazoa</taxon>
        <taxon>Chordata</taxon>
        <taxon>Craniata</taxon>
        <taxon>Vertebrata</taxon>
        <taxon>Euteleostomi</taxon>
        <taxon>Actinopterygii</taxon>
        <taxon>Neopterygii</taxon>
        <taxon>Teleostei</taxon>
        <taxon>Ostariophysi</taxon>
        <taxon>Cypriniformes</taxon>
        <taxon>Cyprinidae</taxon>
        <taxon>Cyprininae</taxon>
        <taxon>Sinocyclocheilus</taxon>
    </lineage>
</organism>
<reference evidence="8" key="2">
    <citation type="submission" date="2025-09" db="UniProtKB">
        <authorList>
            <consortium name="Ensembl"/>
        </authorList>
    </citation>
    <scope>IDENTIFICATION</scope>
</reference>
<dbReference type="Gene3D" id="1.20.870.10">
    <property type="entry name" value="Son of sevenless (SoS) protein Chain: S domain 1"/>
    <property type="match status" value="1"/>
</dbReference>
<dbReference type="InterPro" id="IPR036388">
    <property type="entry name" value="WH-like_DNA-bd_sf"/>
</dbReference>
<dbReference type="InterPro" id="IPR014710">
    <property type="entry name" value="RmlC-like_jellyroll"/>
</dbReference>
<dbReference type="SMART" id="SM00229">
    <property type="entry name" value="RasGEFN"/>
    <property type="match status" value="1"/>
</dbReference>
<dbReference type="PANTHER" id="PTHR23113:SF24">
    <property type="entry name" value="RAP GUANINE NUCLEOTIDE EXCHANGE FACTOR 3"/>
    <property type="match status" value="1"/>
</dbReference>
<protein>
    <submittedName>
        <fullName evidence="8">Rap guanine nucleotide exchange factor 3</fullName>
    </submittedName>
</protein>
<sequence>MTIMMFITFCSVSLHQFLSDRILKAARVVYSTLMERNPGLIRDRKHHLKTYRQCCSGKELVDWLMKLNDCFQSRSQAVGMWQVLVDEGILSHVKQELNFHDKDTQFYRFMEAEFDLNHTTNEKDSKDDELQESLSLLVQMGSDALLTMILRKCPSQRTPEDLEVIYEELLHVKAVAHLSTSVRKELAAVLVFESHAKAGTVLFSQGDKGTSWYIIWRGSINVITHGKGLVTTLHEGDDFGQLALVNDAPRSATIILREDNCHFLRVDKQDFIRILKDVEANTVRLEEHGQVVLVHLSTYQGGSASSSKYTVMSGTPEKILEHILFCTSADPSVTDFLLTHPVFMPCSQLCAALQHQYPPSEGTDLEKAAYALNTKQKVVKLVAHWVALYGPLLRDNPVASEFLEVKIKCCSTSSVVKHFKYVLCDQSFFCLPLADRVQLKLETTAVSASLGVNEKLFLCSASQVKQLTPVKEQLGPEKSTMDSLEQMCSKDMASQHTSYDWELFMAMHEVELVYYVLGREKFLGATTANLERFVRRFNEIQYWVVTELCLCEDLVKRAILLKKFIKMAVVNSAVQRLNKTWERLPNKTKRIYCAYERLMDPSRNHRAYRLAVAKLSPPYIPFMPLLLKDMTFIHEGNKNYTDKLVNFEKMVRVFEDNSDQSLTLRSAANIRQYIQNLKVIDNQKKLTQLSRAIER</sequence>
<dbReference type="CDD" id="cd04437">
    <property type="entry name" value="DEP_Epac"/>
    <property type="match status" value="1"/>
</dbReference>
<dbReference type="Pfam" id="PF00027">
    <property type="entry name" value="cNMP_binding"/>
    <property type="match status" value="1"/>
</dbReference>
<dbReference type="InterPro" id="IPR000651">
    <property type="entry name" value="Ras-like_Gua-exchang_fac_N"/>
</dbReference>
<dbReference type="CDD" id="cd00155">
    <property type="entry name" value="RasGEF"/>
    <property type="match status" value="1"/>
</dbReference>
<evidence type="ECO:0000259" key="4">
    <source>
        <dbReference type="PROSITE" id="PS50009"/>
    </source>
</evidence>
<feature type="signal peptide" evidence="3">
    <location>
        <begin position="1"/>
        <end position="19"/>
    </location>
</feature>
<dbReference type="Pfam" id="PF00617">
    <property type="entry name" value="RasGEF"/>
    <property type="match status" value="2"/>
</dbReference>
<dbReference type="Ensembl" id="ENSSGRT00000038579.1">
    <property type="protein sequence ID" value="ENSSGRP00000035940.1"/>
    <property type="gene ID" value="ENSSGRG00000018515.1"/>
</dbReference>
<dbReference type="AlphaFoldDB" id="A0A672MKJ3"/>
<dbReference type="InterPro" id="IPR000591">
    <property type="entry name" value="DEP_dom"/>
</dbReference>
<dbReference type="Gene3D" id="1.10.840.10">
    <property type="entry name" value="Ras guanine-nucleotide exchange factors catalytic domain"/>
    <property type="match status" value="1"/>
</dbReference>
<dbReference type="CDD" id="cd00038">
    <property type="entry name" value="CAP_ED"/>
    <property type="match status" value="1"/>
</dbReference>
<dbReference type="PRINTS" id="PR00103">
    <property type="entry name" value="CAMPKINASE"/>
</dbReference>
<feature type="domain" description="Cyclic nucleotide-binding" evidence="5">
    <location>
        <begin position="174"/>
        <end position="275"/>
    </location>
</feature>
<dbReference type="Proteomes" id="UP000472262">
    <property type="component" value="Unassembled WGS sequence"/>
</dbReference>
<feature type="domain" description="DEP" evidence="6">
    <location>
        <begin position="41"/>
        <end position="111"/>
    </location>
</feature>
<dbReference type="PANTHER" id="PTHR23113">
    <property type="entry name" value="GUANINE NUCLEOTIDE EXCHANGE FACTOR"/>
    <property type="match status" value="1"/>
</dbReference>
<evidence type="ECO:0000256" key="3">
    <source>
        <dbReference type="SAM" id="SignalP"/>
    </source>
</evidence>
<dbReference type="PROSITE" id="PS50212">
    <property type="entry name" value="RASGEF_NTER"/>
    <property type="match status" value="1"/>
</dbReference>
<dbReference type="SMART" id="SM00147">
    <property type="entry name" value="RasGEF"/>
    <property type="match status" value="1"/>
</dbReference>
<reference evidence="8" key="1">
    <citation type="submission" date="2025-08" db="UniProtKB">
        <authorList>
            <consortium name="Ensembl"/>
        </authorList>
    </citation>
    <scope>IDENTIFICATION</scope>
</reference>
<dbReference type="Pfam" id="PF00610">
    <property type="entry name" value="DEP"/>
    <property type="match status" value="1"/>
</dbReference>
<dbReference type="InterPro" id="IPR018490">
    <property type="entry name" value="cNMP-bd_dom_sf"/>
</dbReference>
<evidence type="ECO:0000259" key="6">
    <source>
        <dbReference type="PROSITE" id="PS50186"/>
    </source>
</evidence>
<dbReference type="PROSITE" id="PS50042">
    <property type="entry name" value="CNMP_BINDING_3"/>
    <property type="match status" value="1"/>
</dbReference>
<proteinExistence type="predicted"/>
<keyword evidence="1 2" id="KW-0344">Guanine-nucleotide releasing factor</keyword>
<dbReference type="SMART" id="SM00100">
    <property type="entry name" value="cNMP"/>
    <property type="match status" value="1"/>
</dbReference>
<dbReference type="InterPro" id="IPR036390">
    <property type="entry name" value="WH_DNA-bd_sf"/>
</dbReference>
<feature type="domain" description="Ras-GEF" evidence="4">
    <location>
        <begin position="488"/>
        <end position="695"/>
    </location>
</feature>
<feature type="domain" description="N-terminal Ras-GEF" evidence="7">
    <location>
        <begin position="307"/>
        <end position="438"/>
    </location>
</feature>
<accession>A0A672MKJ3</accession>
<keyword evidence="3" id="KW-0732">Signal</keyword>
<dbReference type="InterPro" id="IPR023578">
    <property type="entry name" value="Ras_GEF_dom_sf"/>
</dbReference>
<dbReference type="Pfam" id="PF00618">
    <property type="entry name" value="RasGEF_N"/>
    <property type="match status" value="1"/>
</dbReference>
<dbReference type="Gene3D" id="1.10.10.10">
    <property type="entry name" value="Winged helix-like DNA-binding domain superfamily/Winged helix DNA-binding domain"/>
    <property type="match status" value="1"/>
</dbReference>
<dbReference type="InterPro" id="IPR036964">
    <property type="entry name" value="RASGEF_cat_dom_sf"/>
</dbReference>
<dbReference type="GO" id="GO:0005886">
    <property type="term" value="C:plasma membrane"/>
    <property type="evidence" value="ECO:0007669"/>
    <property type="project" value="TreeGrafter"/>
</dbReference>
<evidence type="ECO:0000256" key="2">
    <source>
        <dbReference type="PROSITE-ProRule" id="PRU00168"/>
    </source>
</evidence>
<dbReference type="SMART" id="SM00049">
    <property type="entry name" value="DEP"/>
    <property type="match status" value="1"/>
</dbReference>
<evidence type="ECO:0000259" key="5">
    <source>
        <dbReference type="PROSITE" id="PS50042"/>
    </source>
</evidence>
<dbReference type="GO" id="GO:0005085">
    <property type="term" value="F:guanyl-nucleotide exchange factor activity"/>
    <property type="evidence" value="ECO:0007669"/>
    <property type="project" value="UniProtKB-KW"/>
</dbReference>
<name>A0A672MKJ3_SINGR</name>
<feature type="chain" id="PRO_5025356476" evidence="3">
    <location>
        <begin position="20"/>
        <end position="695"/>
    </location>
</feature>
<dbReference type="CDD" id="cd06224">
    <property type="entry name" value="REM"/>
    <property type="match status" value="1"/>
</dbReference>
<evidence type="ECO:0000259" key="7">
    <source>
        <dbReference type="PROSITE" id="PS50212"/>
    </source>
</evidence>
<dbReference type="PROSITE" id="PS50009">
    <property type="entry name" value="RASGEF_CAT"/>
    <property type="match status" value="1"/>
</dbReference>
<dbReference type="SUPFAM" id="SSF51206">
    <property type="entry name" value="cAMP-binding domain-like"/>
    <property type="match status" value="1"/>
</dbReference>
<dbReference type="InterPro" id="IPR008937">
    <property type="entry name" value="Ras-like_GEF"/>
</dbReference>
<dbReference type="PROSITE" id="PS00720">
    <property type="entry name" value="RASGEF"/>
    <property type="match status" value="1"/>
</dbReference>
<dbReference type="InterPro" id="IPR000595">
    <property type="entry name" value="cNMP-bd_dom"/>
</dbReference>
<evidence type="ECO:0000313" key="8">
    <source>
        <dbReference type="Ensembl" id="ENSSGRP00000035940.1"/>
    </source>
</evidence>
<dbReference type="GO" id="GO:0007265">
    <property type="term" value="P:Ras protein signal transduction"/>
    <property type="evidence" value="ECO:0007669"/>
    <property type="project" value="TreeGrafter"/>
</dbReference>
<evidence type="ECO:0000256" key="1">
    <source>
        <dbReference type="ARBA" id="ARBA00022658"/>
    </source>
</evidence>
<gene>
    <name evidence="8" type="primary">rapgef3</name>
</gene>
<dbReference type="InterPro" id="IPR001895">
    <property type="entry name" value="RASGEF_cat_dom"/>
</dbReference>
<dbReference type="Gene3D" id="2.60.120.10">
    <property type="entry name" value="Jelly Rolls"/>
    <property type="match status" value="1"/>
</dbReference>
<evidence type="ECO:0000313" key="9">
    <source>
        <dbReference type="Proteomes" id="UP000472262"/>
    </source>
</evidence>
<dbReference type="SUPFAM" id="SSF48366">
    <property type="entry name" value="Ras GEF"/>
    <property type="match status" value="1"/>
</dbReference>
<dbReference type="PROSITE" id="PS50186">
    <property type="entry name" value="DEP"/>
    <property type="match status" value="1"/>
</dbReference>
<dbReference type="SUPFAM" id="SSF46785">
    <property type="entry name" value="Winged helix' DNA-binding domain"/>
    <property type="match status" value="1"/>
</dbReference>